<feature type="compositionally biased region" description="Polar residues" evidence="1">
    <location>
        <begin position="413"/>
        <end position="434"/>
    </location>
</feature>
<dbReference type="Gene3D" id="3.10.450.50">
    <property type="match status" value="1"/>
</dbReference>
<reference evidence="3" key="3">
    <citation type="submission" date="2025-08" db="UniProtKB">
        <authorList>
            <consortium name="RefSeq"/>
        </authorList>
    </citation>
    <scope>IDENTIFICATION</scope>
    <source>
        <strain evidence="3">CBS 342.82</strain>
    </source>
</reference>
<gene>
    <name evidence="3" type="ORF">K489DRAFT_409233</name>
</gene>
<dbReference type="OrthoDB" id="65445at2759"/>
<dbReference type="RefSeq" id="XP_033460402.1">
    <property type="nucleotide sequence ID" value="XM_033607557.1"/>
</dbReference>
<name>A0A6J3M5M9_9PEZI</name>
<evidence type="ECO:0000256" key="1">
    <source>
        <dbReference type="SAM" id="MobiDB-lite"/>
    </source>
</evidence>
<feature type="region of interest" description="Disordered" evidence="1">
    <location>
        <begin position="375"/>
        <end position="399"/>
    </location>
</feature>
<keyword evidence="2" id="KW-1185">Reference proteome</keyword>
<organism evidence="3">
    <name type="scientific">Dissoconium aciculare CBS 342.82</name>
    <dbReference type="NCBI Taxonomy" id="1314786"/>
    <lineage>
        <taxon>Eukaryota</taxon>
        <taxon>Fungi</taxon>
        <taxon>Dikarya</taxon>
        <taxon>Ascomycota</taxon>
        <taxon>Pezizomycotina</taxon>
        <taxon>Dothideomycetes</taxon>
        <taxon>Dothideomycetidae</taxon>
        <taxon>Mycosphaerellales</taxon>
        <taxon>Dissoconiaceae</taxon>
        <taxon>Dissoconium</taxon>
    </lineage>
</organism>
<feature type="region of interest" description="Disordered" evidence="1">
    <location>
        <begin position="286"/>
        <end position="341"/>
    </location>
</feature>
<accession>A0A6J3M5M9</accession>
<dbReference type="InterPro" id="IPR032710">
    <property type="entry name" value="NTF2-like_dom_sf"/>
</dbReference>
<dbReference type="Proteomes" id="UP000504637">
    <property type="component" value="Unplaced"/>
</dbReference>
<feature type="region of interest" description="Disordered" evidence="1">
    <location>
        <begin position="1"/>
        <end position="75"/>
    </location>
</feature>
<evidence type="ECO:0008006" key="4">
    <source>
        <dbReference type="Google" id="ProtNLM"/>
    </source>
</evidence>
<feature type="compositionally biased region" description="Polar residues" evidence="1">
    <location>
        <begin position="385"/>
        <end position="394"/>
    </location>
</feature>
<dbReference type="PANTHER" id="PTHR31723:SF10">
    <property type="entry name" value="PATHOGEN-RELATED PROTEIN"/>
    <property type="match status" value="1"/>
</dbReference>
<dbReference type="PANTHER" id="PTHR31723">
    <property type="entry name" value="PATHOGENESIS-RELATED FAMILY PROTEIN"/>
    <property type="match status" value="1"/>
</dbReference>
<feature type="region of interest" description="Disordered" evidence="1">
    <location>
        <begin position="413"/>
        <end position="494"/>
    </location>
</feature>
<evidence type="ECO:0000313" key="2">
    <source>
        <dbReference type="Proteomes" id="UP000504637"/>
    </source>
</evidence>
<dbReference type="SUPFAM" id="SSF54427">
    <property type="entry name" value="NTF2-like"/>
    <property type="match status" value="1"/>
</dbReference>
<feature type="compositionally biased region" description="Basic and acidic residues" evidence="1">
    <location>
        <begin position="485"/>
        <end position="494"/>
    </location>
</feature>
<feature type="compositionally biased region" description="Basic and acidic residues" evidence="1">
    <location>
        <begin position="1"/>
        <end position="12"/>
    </location>
</feature>
<dbReference type="AlphaFoldDB" id="A0A6J3M5M9"/>
<feature type="compositionally biased region" description="Low complexity" evidence="1">
    <location>
        <begin position="58"/>
        <end position="73"/>
    </location>
</feature>
<dbReference type="InterPro" id="IPR053218">
    <property type="entry name" value="Pathogen-related_defense"/>
</dbReference>
<dbReference type="GeneID" id="54365356"/>
<feature type="compositionally biased region" description="Polar residues" evidence="1">
    <location>
        <begin position="30"/>
        <end position="44"/>
    </location>
</feature>
<protein>
    <recommendedName>
        <fullName evidence="4">Pathogen-related protein</fullName>
    </recommendedName>
</protein>
<sequence>MGSDTSRTRPDQSEPQPIGSHAFNGEAETSLDQTGETPSENTTADAGELQANPDQLTADAAPDAPEPAAGLPDYVTSPNAVFNDKGVEWRFGAVPDYSKTRKVWEETKQMNHAAGSLEEIVENLVKNWEVEASYKSRLSDWRTIDHENYSFAMNGGAPSTGAQMIKTGTYNGIIVANEFYDPKYNDFASSHKSFKRMMPTFAWEVLEVYSAGPPQISFRWRHWGEMKNDYVGFNDKGEKVTAKAHGGAIDIQGVTVAVVDEKLRLQSVRTWMDPLEMFRQIAPGGIVNKQPATTKDGMDESTQSHAPSQQHDFPGSDGLSIAREHNAPEGKHSHEPAPEEIIPKHISKVTGVAADAFVPADAVHQRHDLSTIVPLMKNSKGVDNKSPTTTNANPGTKDEDVLTLPAEQSVNFSAQGQVTSDMTQSSTTKNSGGTDETRHADSEARDKIDDHLKQSADDVHPHSKDVEKAIEPSAGQAVAVPASDEETHVTHEEMSRLNPLECPFMMNRE</sequence>
<proteinExistence type="predicted"/>
<reference evidence="3" key="1">
    <citation type="submission" date="2020-01" db="EMBL/GenBank/DDBJ databases">
        <authorList>
            <consortium name="DOE Joint Genome Institute"/>
            <person name="Haridas S."/>
            <person name="Albert R."/>
            <person name="Binder M."/>
            <person name="Bloem J."/>
            <person name="Labutti K."/>
            <person name="Salamov A."/>
            <person name="Andreopoulos B."/>
            <person name="Baker S.E."/>
            <person name="Barry K."/>
            <person name="Bills G."/>
            <person name="Bluhm B.H."/>
            <person name="Cannon C."/>
            <person name="Castanera R."/>
            <person name="Culley D.E."/>
            <person name="Daum C."/>
            <person name="Ezra D."/>
            <person name="Gonzalez J.B."/>
            <person name="Henrissat B."/>
            <person name="Kuo A."/>
            <person name="Liang C."/>
            <person name="Lipzen A."/>
            <person name="Lutzoni F."/>
            <person name="Magnuson J."/>
            <person name="Mondo S."/>
            <person name="Nolan M."/>
            <person name="Ohm R."/>
            <person name="Pangilinan J."/>
            <person name="Park H.-J."/>
            <person name="Ramirez L."/>
            <person name="Alfaro M."/>
            <person name="Sun H."/>
            <person name="Tritt A."/>
            <person name="Yoshinaga Y."/>
            <person name="Zwiers L.-H."/>
            <person name="Turgeon B.G."/>
            <person name="Goodwin S.B."/>
            <person name="Spatafora J.W."/>
            <person name="Crous P.W."/>
            <person name="Grigoriev I.V."/>
        </authorList>
    </citation>
    <scope>NUCLEOTIDE SEQUENCE</scope>
    <source>
        <strain evidence="3">CBS 342.82</strain>
    </source>
</reference>
<feature type="compositionally biased region" description="Basic and acidic residues" evidence="1">
    <location>
        <begin position="322"/>
        <end position="341"/>
    </location>
</feature>
<feature type="compositionally biased region" description="Polar residues" evidence="1">
    <location>
        <begin position="300"/>
        <end position="311"/>
    </location>
</feature>
<feature type="compositionally biased region" description="Basic and acidic residues" evidence="1">
    <location>
        <begin position="435"/>
        <end position="470"/>
    </location>
</feature>
<reference evidence="3" key="2">
    <citation type="submission" date="2020-04" db="EMBL/GenBank/DDBJ databases">
        <authorList>
            <consortium name="NCBI Genome Project"/>
        </authorList>
    </citation>
    <scope>NUCLEOTIDE SEQUENCE</scope>
    <source>
        <strain evidence="3">CBS 342.82</strain>
    </source>
</reference>
<evidence type="ECO:0000313" key="3">
    <source>
        <dbReference type="RefSeq" id="XP_033460402.1"/>
    </source>
</evidence>